<name>B6AFA0_CRYMR</name>
<evidence type="ECO:0000256" key="14">
    <source>
        <dbReference type="ARBA" id="ARBA00023204"/>
    </source>
</evidence>
<evidence type="ECO:0000256" key="5">
    <source>
        <dbReference type="ARBA" id="ARBA00022723"/>
    </source>
</evidence>
<dbReference type="GO" id="GO:0045951">
    <property type="term" value="P:positive regulation of mitotic recombination"/>
    <property type="evidence" value="ECO:0007669"/>
    <property type="project" value="TreeGrafter"/>
</dbReference>
<dbReference type="EMBL" id="DS989731">
    <property type="protein sequence ID" value="EEA06891.1"/>
    <property type="molecule type" value="Genomic_DNA"/>
</dbReference>
<organism evidence="20 21">
    <name type="scientific">Cryptosporidium muris (strain RN66)</name>
    <dbReference type="NCBI Taxonomy" id="441375"/>
    <lineage>
        <taxon>Eukaryota</taxon>
        <taxon>Sar</taxon>
        <taxon>Alveolata</taxon>
        <taxon>Apicomplexa</taxon>
        <taxon>Conoidasida</taxon>
        <taxon>Coccidia</taxon>
        <taxon>Eucoccidiorida</taxon>
        <taxon>Eimeriorina</taxon>
        <taxon>Cryptosporidiidae</taxon>
        <taxon>Cryptosporidium</taxon>
    </lineage>
</organism>
<keyword evidence="9 20" id="KW-0347">Helicase</keyword>
<proteinExistence type="inferred from homology"/>
<keyword evidence="13" id="KW-0238">DNA-binding</keyword>
<evidence type="ECO:0000256" key="3">
    <source>
        <dbReference type="ARBA" id="ARBA00009146"/>
    </source>
</evidence>
<dbReference type="PANTHER" id="PTHR11472">
    <property type="entry name" value="DNA REPAIR DEAD HELICASE RAD3/XP-D SUBFAMILY MEMBER"/>
    <property type="match status" value="1"/>
</dbReference>
<accession>B6AFA0</accession>
<dbReference type="InterPro" id="IPR010643">
    <property type="entry name" value="HBB"/>
</dbReference>
<evidence type="ECO:0000259" key="19">
    <source>
        <dbReference type="PROSITE" id="PS51193"/>
    </source>
</evidence>
<keyword evidence="10" id="KW-0067">ATP-binding</keyword>
<keyword evidence="15" id="KW-0413">Isomerase</keyword>
<dbReference type="Proteomes" id="UP000001460">
    <property type="component" value="Unassembled WGS sequence"/>
</dbReference>
<dbReference type="CDD" id="cd18788">
    <property type="entry name" value="SF2_C_XPD"/>
    <property type="match status" value="1"/>
</dbReference>
<comment type="catalytic activity">
    <reaction evidence="18">
        <text>ATP + H2O = ADP + phosphate + H(+)</text>
        <dbReference type="Rhea" id="RHEA:13065"/>
        <dbReference type="ChEBI" id="CHEBI:15377"/>
        <dbReference type="ChEBI" id="CHEBI:15378"/>
        <dbReference type="ChEBI" id="CHEBI:30616"/>
        <dbReference type="ChEBI" id="CHEBI:43474"/>
        <dbReference type="ChEBI" id="CHEBI:456216"/>
        <dbReference type="EC" id="5.6.2.3"/>
    </reaction>
</comment>
<evidence type="ECO:0000313" key="21">
    <source>
        <dbReference type="Proteomes" id="UP000001460"/>
    </source>
</evidence>
<reference evidence="20" key="1">
    <citation type="submission" date="2008-06" db="EMBL/GenBank/DDBJ databases">
        <authorList>
            <person name="Lorenzi H."/>
            <person name="Inman J."/>
            <person name="Miller J."/>
            <person name="Schobel S."/>
            <person name="Amedeo P."/>
            <person name="Caler E.V."/>
            <person name="da Silva J."/>
        </authorList>
    </citation>
    <scope>NUCLEOTIDE SEQUENCE [LARGE SCALE GENOMIC DNA]</scope>
    <source>
        <strain evidence="20">RN66</strain>
    </source>
</reference>
<dbReference type="PROSITE" id="PS51193">
    <property type="entry name" value="HELICASE_ATP_BIND_2"/>
    <property type="match status" value="1"/>
</dbReference>
<evidence type="ECO:0000256" key="13">
    <source>
        <dbReference type="ARBA" id="ARBA00023125"/>
    </source>
</evidence>
<evidence type="ECO:0000313" key="20">
    <source>
        <dbReference type="EMBL" id="EEA06891.1"/>
    </source>
</evidence>
<dbReference type="Pfam" id="PF06733">
    <property type="entry name" value="DEAD_2"/>
    <property type="match status" value="2"/>
</dbReference>
<dbReference type="VEuPathDB" id="CryptoDB:CMU_032760"/>
<dbReference type="GO" id="GO:0046872">
    <property type="term" value="F:metal ion binding"/>
    <property type="evidence" value="ECO:0007669"/>
    <property type="project" value="UniProtKB-KW"/>
</dbReference>
<dbReference type="GO" id="GO:0016818">
    <property type="term" value="F:hydrolase activity, acting on acid anhydrides, in phosphorus-containing anhydrides"/>
    <property type="evidence" value="ECO:0007669"/>
    <property type="project" value="InterPro"/>
</dbReference>
<dbReference type="AlphaFoldDB" id="B6AFA0"/>
<dbReference type="InterPro" id="IPR014013">
    <property type="entry name" value="Helic_SF1/SF2_ATP-bd_DinG/Rad3"/>
</dbReference>
<evidence type="ECO:0000256" key="15">
    <source>
        <dbReference type="ARBA" id="ARBA00023235"/>
    </source>
</evidence>
<keyword evidence="14" id="KW-0234">DNA repair</keyword>
<dbReference type="GO" id="GO:0003684">
    <property type="term" value="F:damaged DNA binding"/>
    <property type="evidence" value="ECO:0007669"/>
    <property type="project" value="TreeGrafter"/>
</dbReference>
<evidence type="ECO:0000256" key="18">
    <source>
        <dbReference type="ARBA" id="ARBA00048954"/>
    </source>
</evidence>
<keyword evidence="12" id="KW-0411">Iron-sulfur</keyword>
<evidence type="ECO:0000256" key="1">
    <source>
        <dbReference type="ARBA" id="ARBA00001966"/>
    </source>
</evidence>
<dbReference type="GO" id="GO:0043139">
    <property type="term" value="F:5'-3' DNA helicase activity"/>
    <property type="evidence" value="ECO:0007669"/>
    <property type="project" value="UniProtKB-EC"/>
</dbReference>
<dbReference type="GeneID" id="6996519"/>
<dbReference type="Pfam" id="PF13307">
    <property type="entry name" value="Helicase_C_2"/>
    <property type="match status" value="1"/>
</dbReference>
<dbReference type="GO" id="GO:0006281">
    <property type="term" value="P:DNA repair"/>
    <property type="evidence" value="ECO:0007669"/>
    <property type="project" value="UniProtKB-KW"/>
</dbReference>
<dbReference type="SMART" id="SM00491">
    <property type="entry name" value="HELICc2"/>
    <property type="match status" value="1"/>
</dbReference>
<keyword evidence="8" id="KW-0378">Hydrolase</keyword>
<dbReference type="Gene3D" id="3.40.50.300">
    <property type="entry name" value="P-loop containing nucleotide triphosphate hydrolases"/>
    <property type="match status" value="2"/>
</dbReference>
<dbReference type="GO" id="GO:0051539">
    <property type="term" value="F:4 iron, 4 sulfur cluster binding"/>
    <property type="evidence" value="ECO:0007669"/>
    <property type="project" value="UniProtKB-KW"/>
</dbReference>
<evidence type="ECO:0000256" key="7">
    <source>
        <dbReference type="ARBA" id="ARBA00022763"/>
    </source>
</evidence>
<dbReference type="PROSITE" id="PS00690">
    <property type="entry name" value="DEAH_ATP_HELICASE"/>
    <property type="match status" value="1"/>
</dbReference>
<evidence type="ECO:0000256" key="4">
    <source>
        <dbReference type="ARBA" id="ARBA00022485"/>
    </source>
</evidence>
<dbReference type="OrthoDB" id="272481at2759"/>
<evidence type="ECO:0000256" key="17">
    <source>
        <dbReference type="ARBA" id="ARBA00044969"/>
    </source>
</evidence>
<dbReference type="GO" id="GO:0006366">
    <property type="term" value="P:transcription by RNA polymerase II"/>
    <property type="evidence" value="ECO:0007669"/>
    <property type="project" value="TreeGrafter"/>
</dbReference>
<dbReference type="OMA" id="WQTMGIL"/>
<feature type="domain" description="Helicase ATP-binding" evidence="19">
    <location>
        <begin position="8"/>
        <end position="371"/>
    </location>
</feature>
<dbReference type="InterPro" id="IPR010614">
    <property type="entry name" value="RAD3-like_helicase_DEAD"/>
</dbReference>
<gene>
    <name evidence="20" type="ORF">CMU_032760</name>
</gene>
<evidence type="ECO:0000256" key="12">
    <source>
        <dbReference type="ARBA" id="ARBA00023014"/>
    </source>
</evidence>
<dbReference type="eggNOG" id="KOG1131">
    <property type="taxonomic scope" value="Eukaryota"/>
</dbReference>
<evidence type="ECO:0000256" key="9">
    <source>
        <dbReference type="ARBA" id="ARBA00022806"/>
    </source>
</evidence>
<dbReference type="InterPro" id="IPR027417">
    <property type="entry name" value="P-loop_NTPase"/>
</dbReference>
<keyword evidence="6" id="KW-0547">Nucleotide-binding</keyword>
<dbReference type="SUPFAM" id="SSF52540">
    <property type="entry name" value="P-loop containing nucleoside triphosphate hydrolases"/>
    <property type="match status" value="1"/>
</dbReference>
<protein>
    <recommendedName>
        <fullName evidence="17">DNA 5'-3' helicase</fullName>
        <ecNumber evidence="17">5.6.2.3</ecNumber>
    </recommendedName>
</protein>
<keyword evidence="5" id="KW-0479">Metal-binding</keyword>
<dbReference type="InterPro" id="IPR006555">
    <property type="entry name" value="ATP-dep_Helicase_C"/>
</dbReference>
<dbReference type="FunFam" id="3.40.50.300:FF:000128">
    <property type="entry name" value="Putative DNA repair helicase RAD3"/>
    <property type="match status" value="1"/>
</dbReference>
<evidence type="ECO:0000256" key="16">
    <source>
        <dbReference type="ARBA" id="ARBA00023242"/>
    </source>
</evidence>
<dbReference type="InterPro" id="IPR002464">
    <property type="entry name" value="DNA/RNA_helicase_DEAH_CS"/>
</dbReference>
<dbReference type="EC" id="5.6.2.3" evidence="17"/>
<dbReference type="PANTHER" id="PTHR11472:SF1">
    <property type="entry name" value="GENERAL TRANSCRIPTION AND DNA REPAIR FACTOR IIH HELICASE SUBUNIT XPD"/>
    <property type="match status" value="1"/>
</dbReference>
<dbReference type="GO" id="GO:0005524">
    <property type="term" value="F:ATP binding"/>
    <property type="evidence" value="ECO:0007669"/>
    <property type="project" value="UniProtKB-KW"/>
</dbReference>
<keyword evidence="16" id="KW-0539">Nucleus</keyword>
<dbReference type="RefSeq" id="XP_002141240.1">
    <property type="nucleotide sequence ID" value="XM_002141204.1"/>
</dbReference>
<keyword evidence="7" id="KW-0227">DNA damage</keyword>
<dbReference type="NCBIfam" id="TIGR00604">
    <property type="entry name" value="rad3"/>
    <property type="match status" value="1"/>
</dbReference>
<dbReference type="SMART" id="SM00488">
    <property type="entry name" value="DEXDc2"/>
    <property type="match status" value="1"/>
</dbReference>
<comment type="similarity">
    <text evidence="3">Belongs to the helicase family. RAD3/XPD subfamily.</text>
</comment>
<dbReference type="InterPro" id="IPR006554">
    <property type="entry name" value="Helicase-like_DEXD_c2"/>
</dbReference>
<dbReference type="InterPro" id="IPR013020">
    <property type="entry name" value="Rad3/Chl1-like"/>
</dbReference>
<comment type="subcellular location">
    <subcellularLocation>
        <location evidence="2">Nucleus</location>
    </subcellularLocation>
</comment>
<dbReference type="Pfam" id="PF06777">
    <property type="entry name" value="HBB"/>
    <property type="match status" value="1"/>
</dbReference>
<evidence type="ECO:0000256" key="6">
    <source>
        <dbReference type="ARBA" id="ARBA00022741"/>
    </source>
</evidence>
<evidence type="ECO:0000256" key="10">
    <source>
        <dbReference type="ARBA" id="ARBA00022840"/>
    </source>
</evidence>
<evidence type="ECO:0000256" key="2">
    <source>
        <dbReference type="ARBA" id="ARBA00004123"/>
    </source>
</evidence>
<evidence type="ECO:0000256" key="11">
    <source>
        <dbReference type="ARBA" id="ARBA00023004"/>
    </source>
</evidence>
<keyword evidence="21" id="KW-1185">Reference proteome</keyword>
<dbReference type="STRING" id="441375.B6AFA0"/>
<sequence length="835" mass="95235">MVRFFIEEVEVFFPYDYVYPEQLEYMKYLKQILDAHSHGVLEMPTGTGKTVTLFSFITSYQLAHPNLGRLIYCTRTVAEMEKALLELKTVINYRIKELQKDKLALQETNNINISTSENQILNGSILAIGMSARRNLCINSSVISNSDRDKIDAMCRSMTAPWVRAKKSSTRLDNDKSGTQVIDQSSLQDIEDIIQGNCTDLCPYYEIFDKIWSSDTIPIGVYTIDELRRFGKEWEHPTLKKNTPFCPYYSTKRLIQVAKVVVLNYQYTLDPKVAQASLLGGTVSQGFSHGSNINGKQAGSSYAAALDPELLGSKEPSIVVFDEAHNIDNICTEALSVNINRQVLDGASRNLKSLKNEINKLTEIDEKRLQEEYNRLVRGLKSTGQIEDDLVLEELQRFPVLPAEVEKLKKELIPGSIRKAEHFLLIMKKITLYLQNYIRVFTPKIEGPLTFLNHLESSCMIDVNIIRFCDERLRSLMNTLQIIDMDQYSPIELVCTFCTILGTYSKGFVIIVDPYPEVTGLYDPIIQLSCLDSSIAMKPILDRYQSIVLTSGTLSPLDLYPKLLGFDPVVSESLSMTLDRTCICPMIVTRGSDQVPLSSRYESREDSIIQQNYGKLVLEISKKVPDGIVCFFPSYLYMEQVLGQWYESGILAQIMEHKLVFVETKDIVSTTLALHHFRKACDIGRGGIFFSIARGKVAEGIDFDRHYGRCVILVGIPYQYTLSRILQSRLSFLKENYNIEENEFLTFDAMRQASQCVGRIIRSKADYGLMILADQRYSKKDKREKLPPWILKYLKQEYCSLSTDMAVNIALSFLKQMSQPYKKQLSMAEINQRKI</sequence>
<keyword evidence="4" id="KW-0004">4Fe-4S</keyword>
<dbReference type="FunFam" id="3.40.50.300:FF:000135">
    <property type="entry name" value="DNA repair helicase RAD3, putative"/>
    <property type="match status" value="1"/>
</dbReference>
<evidence type="ECO:0000256" key="8">
    <source>
        <dbReference type="ARBA" id="ARBA00022801"/>
    </source>
</evidence>
<dbReference type="InterPro" id="IPR045028">
    <property type="entry name" value="DinG/Rad3-like"/>
</dbReference>
<comment type="cofactor">
    <cofactor evidence="1">
        <name>[4Fe-4S] cluster</name>
        <dbReference type="ChEBI" id="CHEBI:49883"/>
    </cofactor>
</comment>
<dbReference type="GO" id="GO:0005634">
    <property type="term" value="C:nucleus"/>
    <property type="evidence" value="ECO:0007669"/>
    <property type="project" value="UniProtKB-SubCell"/>
</dbReference>
<keyword evidence="11" id="KW-0408">Iron</keyword>